<dbReference type="EMBL" id="ABEU02000001">
    <property type="protein sequence ID" value="PNR61696.1"/>
    <property type="molecule type" value="Genomic_DNA"/>
</dbReference>
<evidence type="ECO:0000256" key="1">
    <source>
        <dbReference type="SAM" id="SignalP"/>
    </source>
</evidence>
<dbReference type="EnsemblPlants" id="Pp3c1_3090V3.1">
    <property type="protein sequence ID" value="Pp3c1_3090V3.1"/>
    <property type="gene ID" value="Pp3c1_3090"/>
</dbReference>
<dbReference type="SUPFAM" id="SSF51126">
    <property type="entry name" value="Pectin lyase-like"/>
    <property type="match status" value="1"/>
</dbReference>
<reference evidence="3" key="3">
    <citation type="submission" date="2020-12" db="UniProtKB">
        <authorList>
            <consortium name="EnsemblPlants"/>
        </authorList>
    </citation>
    <scope>IDENTIFICATION</scope>
</reference>
<feature type="signal peptide" evidence="1">
    <location>
        <begin position="1"/>
        <end position="32"/>
    </location>
</feature>
<protein>
    <recommendedName>
        <fullName evidence="5">Right handed beta helix domain-containing protein</fullName>
    </recommendedName>
</protein>
<evidence type="ECO:0000313" key="4">
    <source>
        <dbReference type="Proteomes" id="UP000006727"/>
    </source>
</evidence>
<dbReference type="InParanoid" id="A0A2K1L6M8"/>
<keyword evidence="1" id="KW-0732">Signal</keyword>
<accession>A0A2K1L6M8</accession>
<reference evidence="2 4" key="2">
    <citation type="journal article" date="2018" name="Plant J.">
        <title>The Physcomitrella patens chromosome-scale assembly reveals moss genome structure and evolution.</title>
        <authorList>
            <person name="Lang D."/>
            <person name="Ullrich K.K."/>
            <person name="Murat F."/>
            <person name="Fuchs J."/>
            <person name="Jenkins J."/>
            <person name="Haas F.B."/>
            <person name="Piednoel M."/>
            <person name="Gundlach H."/>
            <person name="Van Bel M."/>
            <person name="Meyberg R."/>
            <person name="Vives C."/>
            <person name="Morata J."/>
            <person name="Symeonidi A."/>
            <person name="Hiss M."/>
            <person name="Muchero W."/>
            <person name="Kamisugi Y."/>
            <person name="Saleh O."/>
            <person name="Blanc G."/>
            <person name="Decker E.L."/>
            <person name="van Gessel N."/>
            <person name="Grimwood J."/>
            <person name="Hayes R.D."/>
            <person name="Graham S.W."/>
            <person name="Gunter L.E."/>
            <person name="McDaniel S.F."/>
            <person name="Hoernstein S.N.W."/>
            <person name="Larsson A."/>
            <person name="Li F.W."/>
            <person name="Perroud P.F."/>
            <person name="Phillips J."/>
            <person name="Ranjan P."/>
            <person name="Rokshar D.S."/>
            <person name="Rothfels C.J."/>
            <person name="Schneider L."/>
            <person name="Shu S."/>
            <person name="Stevenson D.W."/>
            <person name="Thummler F."/>
            <person name="Tillich M."/>
            <person name="Villarreal Aguilar J.C."/>
            <person name="Widiez T."/>
            <person name="Wong G.K."/>
            <person name="Wymore A."/>
            <person name="Zhang Y."/>
            <person name="Zimmer A.D."/>
            <person name="Quatrano R.S."/>
            <person name="Mayer K.F.X."/>
            <person name="Goodstein D."/>
            <person name="Casacuberta J.M."/>
            <person name="Vandepoele K."/>
            <person name="Reski R."/>
            <person name="Cuming A.C."/>
            <person name="Tuskan G.A."/>
            <person name="Maumus F."/>
            <person name="Salse J."/>
            <person name="Schmutz J."/>
            <person name="Rensing S.A."/>
        </authorList>
    </citation>
    <scope>NUCLEOTIDE SEQUENCE [LARGE SCALE GENOMIC DNA]</scope>
    <source>
        <strain evidence="3 4">cv. Gransden 2004</strain>
    </source>
</reference>
<dbReference type="Gramene" id="Pp3c1_3090V3.1">
    <property type="protein sequence ID" value="Pp3c1_3090V3.1"/>
    <property type="gene ID" value="Pp3c1_3090"/>
</dbReference>
<sequence length="398" mass="41557">MGLLRAGASSKTSALWIVVTLLLNQVISKASCWPEMKKDATRGTRSWVQQATKSSHISRELSTFVPRPRSKRHRNSFYPMLSNSAGCRVHLHPQGDTMEQPEDLSGDAPMTIGITSSLPECSNALCLVQAILAKEPQIVINADLDVSESLPLPEIISKITIVGLCTDGPCRIDGCGNGQIFVVGVGGTLTLKDLEITGGSCGEGAAVLVMGGIHGGGGRLLALNSVFRNNTVSGTGGAVTVKAGALANIRSCVFEGNEASASKGAALYVGAREETEECGLKTCVTVVNTAFWHNKASWGGAVYVDDAPSRCPGDGGAKFECSTCSFVNNTAWEDGGAILLAFLSSGAVGHLKMTSFINNKANNSGGDVELQAGQNNTHGVELDAYKTVFSGTEGMVCK</sequence>
<dbReference type="InterPro" id="IPR011050">
    <property type="entry name" value="Pectin_lyase_fold/virulence"/>
</dbReference>
<reference evidence="2 4" key="1">
    <citation type="journal article" date="2008" name="Science">
        <title>The Physcomitrella genome reveals evolutionary insights into the conquest of land by plants.</title>
        <authorList>
            <person name="Rensing S."/>
            <person name="Lang D."/>
            <person name="Zimmer A."/>
            <person name="Terry A."/>
            <person name="Salamov A."/>
            <person name="Shapiro H."/>
            <person name="Nishiyama T."/>
            <person name="Perroud P.-F."/>
            <person name="Lindquist E."/>
            <person name="Kamisugi Y."/>
            <person name="Tanahashi T."/>
            <person name="Sakakibara K."/>
            <person name="Fujita T."/>
            <person name="Oishi K."/>
            <person name="Shin-I T."/>
            <person name="Kuroki Y."/>
            <person name="Toyoda A."/>
            <person name="Suzuki Y."/>
            <person name="Hashimoto A."/>
            <person name="Yamaguchi K."/>
            <person name="Sugano A."/>
            <person name="Kohara Y."/>
            <person name="Fujiyama A."/>
            <person name="Anterola A."/>
            <person name="Aoki S."/>
            <person name="Ashton N."/>
            <person name="Barbazuk W.B."/>
            <person name="Barker E."/>
            <person name="Bennetzen J."/>
            <person name="Bezanilla M."/>
            <person name="Blankenship R."/>
            <person name="Cho S.H."/>
            <person name="Dutcher S."/>
            <person name="Estelle M."/>
            <person name="Fawcett J.A."/>
            <person name="Gundlach H."/>
            <person name="Hanada K."/>
            <person name="Heyl A."/>
            <person name="Hicks K.A."/>
            <person name="Hugh J."/>
            <person name="Lohr M."/>
            <person name="Mayer K."/>
            <person name="Melkozernov A."/>
            <person name="Murata T."/>
            <person name="Nelson D."/>
            <person name="Pils B."/>
            <person name="Prigge M."/>
            <person name="Reiss B."/>
            <person name="Renner T."/>
            <person name="Rombauts S."/>
            <person name="Rushton P."/>
            <person name="Sanderfoot A."/>
            <person name="Schween G."/>
            <person name="Shiu S.-H."/>
            <person name="Stueber K."/>
            <person name="Theodoulou F.L."/>
            <person name="Tu H."/>
            <person name="Van de Peer Y."/>
            <person name="Verrier P.J."/>
            <person name="Waters E."/>
            <person name="Wood A."/>
            <person name="Yang L."/>
            <person name="Cove D."/>
            <person name="Cuming A."/>
            <person name="Hasebe M."/>
            <person name="Lucas S."/>
            <person name="Mishler D.B."/>
            <person name="Reski R."/>
            <person name="Grigoriev I."/>
            <person name="Quatrano R.S."/>
            <person name="Boore J.L."/>
        </authorList>
    </citation>
    <scope>NUCLEOTIDE SEQUENCE [LARGE SCALE GENOMIC DNA]</scope>
    <source>
        <strain evidence="3 4">cv. Gransden 2004</strain>
    </source>
</reference>
<dbReference type="PaxDb" id="3218-PP1S347_16V6.1"/>
<dbReference type="PANTHER" id="PTHR11319:SF35">
    <property type="entry name" value="OUTER MEMBRANE PROTEIN PMPC-RELATED"/>
    <property type="match status" value="1"/>
</dbReference>
<keyword evidence="4" id="KW-1185">Reference proteome</keyword>
<dbReference type="Proteomes" id="UP000006727">
    <property type="component" value="Chromosome 1"/>
</dbReference>
<organism evidence="2">
    <name type="scientific">Physcomitrium patens</name>
    <name type="common">Spreading-leaved earth moss</name>
    <name type="synonym">Physcomitrella patens</name>
    <dbReference type="NCBI Taxonomy" id="3218"/>
    <lineage>
        <taxon>Eukaryota</taxon>
        <taxon>Viridiplantae</taxon>
        <taxon>Streptophyta</taxon>
        <taxon>Embryophyta</taxon>
        <taxon>Bryophyta</taxon>
        <taxon>Bryophytina</taxon>
        <taxon>Bryopsida</taxon>
        <taxon>Funariidae</taxon>
        <taxon>Funariales</taxon>
        <taxon>Funariaceae</taxon>
        <taxon>Physcomitrium</taxon>
    </lineage>
</organism>
<name>A0A2K1L6M8_PHYPA</name>
<dbReference type="PANTHER" id="PTHR11319">
    <property type="entry name" value="G PROTEIN-COUPLED RECEPTOR-RELATED"/>
    <property type="match status" value="1"/>
</dbReference>
<gene>
    <name evidence="2" type="ORF">PHYPA_000119</name>
</gene>
<evidence type="ECO:0000313" key="3">
    <source>
        <dbReference type="EnsemblPlants" id="Pp3c1_3090V3.1"/>
    </source>
</evidence>
<evidence type="ECO:0000313" key="2">
    <source>
        <dbReference type="EMBL" id="PNR61696.1"/>
    </source>
</evidence>
<dbReference type="AlphaFoldDB" id="A0A2K1L6M8"/>
<evidence type="ECO:0008006" key="5">
    <source>
        <dbReference type="Google" id="ProtNLM"/>
    </source>
</evidence>
<feature type="chain" id="PRO_5036319126" description="Right handed beta helix domain-containing protein" evidence="1">
    <location>
        <begin position="33"/>
        <end position="398"/>
    </location>
</feature>
<proteinExistence type="predicted"/>